<dbReference type="Gene3D" id="3.30.160.60">
    <property type="entry name" value="Classic Zinc Finger"/>
    <property type="match status" value="1"/>
</dbReference>
<name>A0A8S3G6S9_9BILA</name>
<dbReference type="EMBL" id="CAJOBI010284175">
    <property type="protein sequence ID" value="CAF5152856.1"/>
    <property type="molecule type" value="Genomic_DNA"/>
</dbReference>
<dbReference type="SMART" id="SM00355">
    <property type="entry name" value="ZnF_C2H2"/>
    <property type="match status" value="2"/>
</dbReference>
<dbReference type="AlphaFoldDB" id="A0A8S3G6S9"/>
<dbReference type="InterPro" id="IPR013087">
    <property type="entry name" value="Znf_C2H2_type"/>
</dbReference>
<feature type="domain" description="C2H2-type" evidence="1">
    <location>
        <begin position="144"/>
        <end position="166"/>
    </location>
</feature>
<evidence type="ECO:0000313" key="2">
    <source>
        <dbReference type="EMBL" id="CAF5152856.1"/>
    </source>
</evidence>
<reference evidence="2" key="1">
    <citation type="submission" date="2021-02" db="EMBL/GenBank/DDBJ databases">
        <authorList>
            <person name="Nowell W R."/>
        </authorList>
    </citation>
    <scope>NUCLEOTIDE SEQUENCE</scope>
</reference>
<gene>
    <name evidence="2" type="ORF">SMN809_LOCUS63998</name>
</gene>
<evidence type="ECO:0000259" key="1">
    <source>
        <dbReference type="SMART" id="SM00355"/>
    </source>
</evidence>
<protein>
    <recommendedName>
        <fullName evidence="1">C2H2-type domain-containing protein</fullName>
    </recommendedName>
</protein>
<feature type="non-terminal residue" evidence="2">
    <location>
        <position position="1"/>
    </location>
</feature>
<evidence type="ECO:0000313" key="3">
    <source>
        <dbReference type="Proteomes" id="UP000676336"/>
    </source>
</evidence>
<sequence length="185" mass="22118">HIEWNDLQKSIWEKIKDKIGYEQIIYDRLRPDNYSETKYSKPTNVIPDIPPKPIVTPILNKATIVKPKRMFTCTNCAFRSHKLFELDKHICERIQKSQNEKPHGKFRVSLYQCSECSYRTIYNDYARKHIYLHRLKNRKMKRFYYCSVCGYNHTLRNRLTVHIAKHHPINNTLTTTISSQVCTNN</sequence>
<feature type="domain" description="C2H2-type" evidence="1">
    <location>
        <begin position="111"/>
        <end position="133"/>
    </location>
</feature>
<dbReference type="Proteomes" id="UP000676336">
    <property type="component" value="Unassembled WGS sequence"/>
</dbReference>
<proteinExistence type="predicted"/>
<accession>A0A8S3G6S9</accession>
<comment type="caution">
    <text evidence="2">The sequence shown here is derived from an EMBL/GenBank/DDBJ whole genome shotgun (WGS) entry which is preliminary data.</text>
</comment>
<organism evidence="2 3">
    <name type="scientific">Rotaria magnacalcarata</name>
    <dbReference type="NCBI Taxonomy" id="392030"/>
    <lineage>
        <taxon>Eukaryota</taxon>
        <taxon>Metazoa</taxon>
        <taxon>Spiralia</taxon>
        <taxon>Gnathifera</taxon>
        <taxon>Rotifera</taxon>
        <taxon>Eurotatoria</taxon>
        <taxon>Bdelloidea</taxon>
        <taxon>Philodinida</taxon>
        <taxon>Philodinidae</taxon>
        <taxon>Rotaria</taxon>
    </lineage>
</organism>